<protein>
    <recommendedName>
        <fullName evidence="3">Vta1/callose synthase N-terminal domain-containing protein</fullName>
    </recommendedName>
</protein>
<dbReference type="AlphaFoldDB" id="A0AAD5DGB9"/>
<dbReference type="InterPro" id="IPR044538">
    <property type="entry name" value="Vta1-like"/>
</dbReference>
<evidence type="ECO:0000256" key="2">
    <source>
        <dbReference type="ARBA" id="ARBA00023136"/>
    </source>
</evidence>
<dbReference type="Pfam" id="PF04652">
    <property type="entry name" value="Vta1"/>
    <property type="match status" value="1"/>
</dbReference>
<feature type="domain" description="Vta1/callose synthase N-terminal" evidence="3">
    <location>
        <begin position="12"/>
        <end position="136"/>
    </location>
</feature>
<dbReference type="PANTHER" id="PTHR46009:SF1">
    <property type="entry name" value="VACUOLAR PROTEIN SORTING-ASSOCIATED PROTEIN VTA1 HOMOLOG"/>
    <property type="match status" value="1"/>
</dbReference>
<dbReference type="InterPro" id="IPR039431">
    <property type="entry name" value="Vta1/CALS_N"/>
</dbReference>
<keyword evidence="5" id="KW-1185">Reference proteome</keyword>
<dbReference type="GO" id="GO:0032511">
    <property type="term" value="P:late endosome to vacuole transport via multivesicular body sorting pathway"/>
    <property type="evidence" value="ECO:0007669"/>
    <property type="project" value="InterPro"/>
</dbReference>
<dbReference type="EMBL" id="JADXDR010000161">
    <property type="protein sequence ID" value="KAI7837162.1"/>
    <property type="molecule type" value="Genomic_DNA"/>
</dbReference>
<reference evidence="4" key="1">
    <citation type="submission" date="2020-11" db="EMBL/GenBank/DDBJ databases">
        <title>Chlorella ohadii genome sequencing and assembly.</title>
        <authorList>
            <person name="Murik O."/>
            <person name="Treves H."/>
            <person name="Kedem I."/>
            <person name="Shotland Y."/>
            <person name="Kaplan A."/>
        </authorList>
    </citation>
    <scope>NUCLEOTIDE SEQUENCE</scope>
    <source>
        <strain evidence="4">1</strain>
    </source>
</reference>
<evidence type="ECO:0000313" key="5">
    <source>
        <dbReference type="Proteomes" id="UP001205105"/>
    </source>
</evidence>
<dbReference type="PANTHER" id="PTHR46009">
    <property type="entry name" value="VACUOLAR PROTEIN SORTING-ASSOCIATED PROTEIN VTA1 HOMOLOG"/>
    <property type="match status" value="1"/>
</dbReference>
<comment type="caution">
    <text evidence="4">The sequence shown here is derived from an EMBL/GenBank/DDBJ whole genome shotgun (WGS) entry which is preliminary data.</text>
</comment>
<dbReference type="InterPro" id="IPR023175">
    <property type="entry name" value="Vta1/CALS_N_sf"/>
</dbReference>
<gene>
    <name evidence="4" type="ORF">COHA_008956</name>
</gene>
<dbReference type="Proteomes" id="UP001205105">
    <property type="component" value="Unassembled WGS sequence"/>
</dbReference>
<evidence type="ECO:0000256" key="1">
    <source>
        <dbReference type="ARBA" id="ARBA00004308"/>
    </source>
</evidence>
<evidence type="ECO:0000313" key="4">
    <source>
        <dbReference type="EMBL" id="KAI7837162.1"/>
    </source>
</evidence>
<name>A0AAD5DGB9_9CHLO</name>
<evidence type="ECO:0000259" key="3">
    <source>
        <dbReference type="Pfam" id="PF04652"/>
    </source>
</evidence>
<comment type="subcellular location">
    <subcellularLocation>
        <location evidence="1">Endomembrane system</location>
    </subcellularLocation>
</comment>
<organism evidence="4 5">
    <name type="scientific">Chlorella ohadii</name>
    <dbReference type="NCBI Taxonomy" id="2649997"/>
    <lineage>
        <taxon>Eukaryota</taxon>
        <taxon>Viridiplantae</taxon>
        <taxon>Chlorophyta</taxon>
        <taxon>core chlorophytes</taxon>
        <taxon>Trebouxiophyceae</taxon>
        <taxon>Chlorellales</taxon>
        <taxon>Chlorellaceae</taxon>
        <taxon>Chlorella clade</taxon>
        <taxon>Chlorella</taxon>
    </lineage>
</organism>
<dbReference type="GO" id="GO:0005771">
    <property type="term" value="C:multivesicular body"/>
    <property type="evidence" value="ECO:0007669"/>
    <property type="project" value="TreeGrafter"/>
</dbReference>
<proteinExistence type="predicted"/>
<keyword evidence="2" id="KW-0472">Membrane</keyword>
<sequence>MATLEEQKKLLVPFLQRAQEIERAEPKVAYYCRMYALEQGLDIPKTTRAPEITGLLEVLMGKLEKDRAAVTLGARDEDQAHCENFALAVFNRADRVDRAGRADKATAVTFYAASYFFEVLRHFGEPPADIQQKQRVRSGRVAVVLLLVAGWLPCTVLTQRCMRRPAKQNQRVRSG</sequence>
<dbReference type="Gene3D" id="1.25.40.270">
    <property type="entry name" value="Vacuolar protein sorting-associated protein vta1"/>
    <property type="match status" value="1"/>
</dbReference>
<accession>A0AAD5DGB9</accession>